<evidence type="ECO:0000313" key="3">
    <source>
        <dbReference type="Proteomes" id="UP000789595"/>
    </source>
</evidence>
<organism evidence="2 3">
    <name type="scientific">Pelagomonas calceolata</name>
    <dbReference type="NCBI Taxonomy" id="35677"/>
    <lineage>
        <taxon>Eukaryota</taxon>
        <taxon>Sar</taxon>
        <taxon>Stramenopiles</taxon>
        <taxon>Ochrophyta</taxon>
        <taxon>Pelagophyceae</taxon>
        <taxon>Pelagomonadales</taxon>
        <taxon>Pelagomonadaceae</taxon>
        <taxon>Pelagomonas</taxon>
    </lineage>
</organism>
<name>A0A8J2WU69_9STRA</name>
<feature type="region of interest" description="Disordered" evidence="1">
    <location>
        <begin position="35"/>
        <end position="57"/>
    </location>
</feature>
<comment type="caution">
    <text evidence="2">The sequence shown here is derived from an EMBL/GenBank/DDBJ whole genome shotgun (WGS) entry which is preliminary data.</text>
</comment>
<keyword evidence="3" id="KW-1185">Reference proteome</keyword>
<accession>A0A8J2WU69</accession>
<reference evidence="2" key="1">
    <citation type="submission" date="2021-11" db="EMBL/GenBank/DDBJ databases">
        <authorList>
            <consortium name="Genoscope - CEA"/>
            <person name="William W."/>
        </authorList>
    </citation>
    <scope>NUCLEOTIDE SEQUENCE</scope>
</reference>
<gene>
    <name evidence="2" type="ORF">PECAL_2P03900</name>
</gene>
<evidence type="ECO:0000256" key="1">
    <source>
        <dbReference type="SAM" id="MobiDB-lite"/>
    </source>
</evidence>
<sequence length="149" mass="16555">MAARRATAESWSPRHLHDMSSMAWRRGLSPFDSAGAAAFSPRKQTPRRTKPPDSPVDARAGYVFHNGGARVMGSAQALPERIDKDTAERVAGRHFCSTDFDALATQTPGFISREQLLEAARVRNLSFTLREKSQKKFDFGFVAEEKEDA</sequence>
<dbReference type="AlphaFoldDB" id="A0A8J2WU69"/>
<evidence type="ECO:0000313" key="2">
    <source>
        <dbReference type="EMBL" id="CAH0367374.1"/>
    </source>
</evidence>
<dbReference type="EMBL" id="CAKKNE010000002">
    <property type="protein sequence ID" value="CAH0367374.1"/>
    <property type="molecule type" value="Genomic_DNA"/>
</dbReference>
<proteinExistence type="predicted"/>
<dbReference type="Proteomes" id="UP000789595">
    <property type="component" value="Unassembled WGS sequence"/>
</dbReference>
<protein>
    <submittedName>
        <fullName evidence="2">Uncharacterized protein</fullName>
    </submittedName>
</protein>